<evidence type="ECO:0000313" key="8">
    <source>
        <dbReference type="EMBL" id="MBD7919293.1"/>
    </source>
</evidence>
<evidence type="ECO:0000256" key="5">
    <source>
        <dbReference type="ARBA" id="ARBA00023136"/>
    </source>
</evidence>
<dbReference type="PANTHER" id="PTHR30294:SF29">
    <property type="entry name" value="MULTIDRUG ABC TRANSPORTER PERMEASE YBHS-RELATED"/>
    <property type="match status" value="1"/>
</dbReference>
<evidence type="ECO:0000256" key="4">
    <source>
        <dbReference type="ARBA" id="ARBA00022989"/>
    </source>
</evidence>
<keyword evidence="2" id="KW-1003">Cell membrane</keyword>
<name>A0ABR8QFT8_9CELL</name>
<reference evidence="8 9" key="1">
    <citation type="submission" date="2020-08" db="EMBL/GenBank/DDBJ databases">
        <title>A Genomic Blueprint of the Chicken Gut Microbiome.</title>
        <authorList>
            <person name="Gilroy R."/>
            <person name="Ravi A."/>
            <person name="Getino M."/>
            <person name="Pursley I."/>
            <person name="Horton D.L."/>
            <person name="Alikhan N.-F."/>
            <person name="Baker D."/>
            <person name="Gharbi K."/>
            <person name="Hall N."/>
            <person name="Watson M."/>
            <person name="Adriaenssens E.M."/>
            <person name="Foster-Nyarko E."/>
            <person name="Jarju S."/>
            <person name="Secka A."/>
            <person name="Antonio M."/>
            <person name="Oren A."/>
            <person name="Chaudhuri R."/>
            <person name="La Ragione R.M."/>
            <person name="Hildebrand F."/>
            <person name="Pallen M.J."/>
        </authorList>
    </citation>
    <scope>NUCLEOTIDE SEQUENCE [LARGE SCALE GENOMIC DNA]</scope>
    <source>
        <strain evidence="8 9">Sa3CUA2</strain>
    </source>
</reference>
<comment type="subcellular location">
    <subcellularLocation>
        <location evidence="1">Cell membrane</location>
        <topology evidence="1">Multi-pass membrane protein</topology>
    </subcellularLocation>
</comment>
<evidence type="ECO:0000313" key="9">
    <source>
        <dbReference type="Proteomes" id="UP000604241"/>
    </source>
</evidence>
<evidence type="ECO:0000256" key="6">
    <source>
        <dbReference type="SAM" id="Phobius"/>
    </source>
</evidence>
<keyword evidence="4 6" id="KW-1133">Transmembrane helix</keyword>
<protein>
    <submittedName>
        <fullName evidence="8">ABC transporter permease</fullName>
    </submittedName>
</protein>
<feature type="transmembrane region" description="Helical" evidence="6">
    <location>
        <begin position="285"/>
        <end position="306"/>
    </location>
</feature>
<feature type="transmembrane region" description="Helical" evidence="6">
    <location>
        <begin position="326"/>
        <end position="348"/>
    </location>
</feature>
<dbReference type="RefSeq" id="WP_191783938.1">
    <property type="nucleotide sequence ID" value="NZ_JACSQV010000011.1"/>
</dbReference>
<dbReference type="Proteomes" id="UP000604241">
    <property type="component" value="Unassembled WGS sequence"/>
</dbReference>
<dbReference type="EMBL" id="JACSQV010000011">
    <property type="protein sequence ID" value="MBD7919293.1"/>
    <property type="molecule type" value="Genomic_DNA"/>
</dbReference>
<feature type="transmembrane region" description="Helical" evidence="6">
    <location>
        <begin position="206"/>
        <end position="227"/>
    </location>
</feature>
<feature type="domain" description="ABC-2 type transporter transmembrane" evidence="7">
    <location>
        <begin position="32"/>
        <end position="345"/>
    </location>
</feature>
<comment type="caution">
    <text evidence="8">The sequence shown here is derived from an EMBL/GenBank/DDBJ whole genome shotgun (WGS) entry which is preliminary data.</text>
</comment>
<keyword evidence="9" id="KW-1185">Reference proteome</keyword>
<feature type="transmembrane region" description="Helical" evidence="6">
    <location>
        <begin position="33"/>
        <end position="55"/>
    </location>
</feature>
<gene>
    <name evidence="8" type="ORF">H9657_13535</name>
</gene>
<evidence type="ECO:0000256" key="2">
    <source>
        <dbReference type="ARBA" id="ARBA00022475"/>
    </source>
</evidence>
<evidence type="ECO:0000256" key="3">
    <source>
        <dbReference type="ARBA" id="ARBA00022692"/>
    </source>
</evidence>
<keyword evidence="5 6" id="KW-0472">Membrane</keyword>
<proteinExistence type="predicted"/>
<dbReference type="Pfam" id="PF12698">
    <property type="entry name" value="ABC2_membrane_3"/>
    <property type="match status" value="1"/>
</dbReference>
<organism evidence="8 9">
    <name type="scientific">Cellulomonas avistercoris</name>
    <dbReference type="NCBI Taxonomy" id="2762242"/>
    <lineage>
        <taxon>Bacteria</taxon>
        <taxon>Bacillati</taxon>
        <taxon>Actinomycetota</taxon>
        <taxon>Actinomycetes</taxon>
        <taxon>Micrococcales</taxon>
        <taxon>Cellulomonadaceae</taxon>
        <taxon>Cellulomonas</taxon>
    </lineage>
</organism>
<feature type="transmembrane region" description="Helical" evidence="6">
    <location>
        <begin position="239"/>
        <end position="264"/>
    </location>
</feature>
<accession>A0ABR8QFT8</accession>
<sequence>MNARPPAPTPPSLGRAALLVAEREITSQVRTKSFLVSTALLLVGVLAAIVVSSLLAGRESGDVPVAVVESVAGELPTTDGLALSDVPDRAAAEQAVRAGDVDAAVVPGDGPLGVEVLAMDGAPGALLEALTEAPEVVLLDPAAAEGGVRYVVTFAFGLVFMMSAIGFGATIAQNTVTEKQTRIVEILLSAVPARALLAGKILGNSALALGQTAAIAAVSVLALVVTGQDDLLTMIGMPVVWFVVFFALGFVLLASVFAASASLVSRIEDTGVVLQPAMWLTMLPYFLVVFFNDNAAVLTAMSYVPFSAPVGMPVRLFLGEAAWWEPLLSLAVLAAACVLVIAVAARIYERSVLRMGGRVKVGEVLRAGTAG</sequence>
<dbReference type="InterPro" id="IPR013525">
    <property type="entry name" value="ABC2_TM"/>
</dbReference>
<dbReference type="InterPro" id="IPR051449">
    <property type="entry name" value="ABC-2_transporter_component"/>
</dbReference>
<evidence type="ECO:0000259" key="7">
    <source>
        <dbReference type="Pfam" id="PF12698"/>
    </source>
</evidence>
<feature type="transmembrane region" description="Helical" evidence="6">
    <location>
        <begin position="150"/>
        <end position="172"/>
    </location>
</feature>
<dbReference type="PANTHER" id="PTHR30294">
    <property type="entry name" value="MEMBRANE COMPONENT OF ABC TRANSPORTER YHHJ-RELATED"/>
    <property type="match status" value="1"/>
</dbReference>
<keyword evidence="3 6" id="KW-0812">Transmembrane</keyword>
<evidence type="ECO:0000256" key="1">
    <source>
        <dbReference type="ARBA" id="ARBA00004651"/>
    </source>
</evidence>